<name>A0A1Y2EN86_9FUNG</name>
<keyword evidence="4" id="KW-1185">Reference proteome</keyword>
<organism evidence="3 4">
    <name type="scientific">Neocallimastix californiae</name>
    <dbReference type="NCBI Taxonomy" id="1754190"/>
    <lineage>
        <taxon>Eukaryota</taxon>
        <taxon>Fungi</taxon>
        <taxon>Fungi incertae sedis</taxon>
        <taxon>Chytridiomycota</taxon>
        <taxon>Chytridiomycota incertae sedis</taxon>
        <taxon>Neocallimastigomycetes</taxon>
        <taxon>Neocallimastigales</taxon>
        <taxon>Neocallimastigaceae</taxon>
        <taxon>Neocallimastix</taxon>
    </lineage>
</organism>
<feature type="transmembrane region" description="Helical" evidence="2">
    <location>
        <begin position="198"/>
        <end position="221"/>
    </location>
</feature>
<evidence type="ECO:0000256" key="2">
    <source>
        <dbReference type="SAM" id="Phobius"/>
    </source>
</evidence>
<dbReference type="EMBL" id="MCOG01000038">
    <property type="protein sequence ID" value="ORY72696.1"/>
    <property type="molecule type" value="Genomic_DNA"/>
</dbReference>
<evidence type="ECO:0000313" key="3">
    <source>
        <dbReference type="EMBL" id="ORY72696.1"/>
    </source>
</evidence>
<dbReference type="Proteomes" id="UP000193920">
    <property type="component" value="Unassembled WGS sequence"/>
</dbReference>
<evidence type="ECO:0000313" key="4">
    <source>
        <dbReference type="Proteomes" id="UP000193920"/>
    </source>
</evidence>
<protein>
    <submittedName>
        <fullName evidence="3">Uncharacterized protein</fullName>
    </submittedName>
</protein>
<comment type="caution">
    <text evidence="3">The sequence shown here is derived from an EMBL/GenBank/DDBJ whole genome shotgun (WGS) entry which is preliminary data.</text>
</comment>
<reference evidence="3 4" key="1">
    <citation type="submission" date="2016-08" db="EMBL/GenBank/DDBJ databases">
        <title>A Parts List for Fungal Cellulosomes Revealed by Comparative Genomics.</title>
        <authorList>
            <consortium name="DOE Joint Genome Institute"/>
            <person name="Haitjema C.H."/>
            <person name="Gilmore S.P."/>
            <person name="Henske J.K."/>
            <person name="Solomon K.V."/>
            <person name="De Groot R."/>
            <person name="Kuo A."/>
            <person name="Mondo S.J."/>
            <person name="Salamov A.A."/>
            <person name="Labutti K."/>
            <person name="Zhao Z."/>
            <person name="Chiniquy J."/>
            <person name="Barry K."/>
            <person name="Brewer H.M."/>
            <person name="Purvine S.O."/>
            <person name="Wright A.T."/>
            <person name="Boxma B."/>
            <person name="Van Alen T."/>
            <person name="Hackstein J.H."/>
            <person name="Baker S.E."/>
            <person name="Grigoriev I.V."/>
            <person name="O'Malley M.A."/>
        </authorList>
    </citation>
    <scope>NUCLEOTIDE SEQUENCE [LARGE SCALE GENOMIC DNA]</scope>
    <source>
        <strain evidence="3 4">G1</strain>
    </source>
</reference>
<keyword evidence="2" id="KW-1133">Transmembrane helix</keyword>
<proteinExistence type="predicted"/>
<dbReference type="AlphaFoldDB" id="A0A1Y2EN86"/>
<evidence type="ECO:0000256" key="1">
    <source>
        <dbReference type="SAM" id="MobiDB-lite"/>
    </source>
</evidence>
<accession>A0A1Y2EN86</accession>
<feature type="region of interest" description="Disordered" evidence="1">
    <location>
        <begin position="238"/>
        <end position="276"/>
    </location>
</feature>
<feature type="compositionally biased region" description="Polar residues" evidence="1">
    <location>
        <begin position="261"/>
        <end position="270"/>
    </location>
</feature>
<keyword evidence="2" id="KW-0472">Membrane</keyword>
<sequence>MYIKSDFIPETKPLVSNYIVIKDAKLFKDSKKALKNAGPIKAEEPLECFKHCTKVNDYRCNIVEYNHVEKLCKFFDLPKDEHTTLKFKFSNKELIGESFAASTIENLRKKDITKEECINMFNSNTKSIFYNYKQDGSNTECIVGLATVSNGNTFAINLDSFNNEIKYIGSNVKYQMGNTDMTGSSEDQKKGSVEGNKIPLLLVVFGIVGIIVICGLIYYGISMVKKYKELNSNNKKSINTRNKVSHKIKASDPYNKGFNGSKGSKNSTLNYPKKSHHSQLSESYNFSSYSLSNRSQHSTVSNIAPQIYDYNESFTYVNNSYSNSLSNNEQSNSILNNNLQDFYNNASLSYDVPNRSKSNYSANNYNYSNNNISTNFINYY</sequence>
<gene>
    <name evidence="3" type="ORF">LY90DRAFT_667043</name>
</gene>
<keyword evidence="2" id="KW-0812">Transmembrane</keyword>